<sequence length="60" mass="7406">MARSRSRSPRWKHRSLSPQSRNFEYYEERHSYGHFSCEYRKDQKRPIAWRMGSEKQGQSK</sequence>
<dbReference type="GO" id="GO:0045944">
    <property type="term" value="P:positive regulation of transcription by RNA polymerase II"/>
    <property type="evidence" value="ECO:0007669"/>
    <property type="project" value="TreeGrafter"/>
</dbReference>
<gene>
    <name evidence="2" type="primary">Bclaf3</name>
</gene>
<dbReference type="InterPro" id="IPR029199">
    <property type="entry name" value="THRAP3_BCLAF1"/>
</dbReference>
<dbReference type="PANTHER" id="PTHR15268">
    <property type="entry name" value="THRAP3/BCLAF1"/>
    <property type="match status" value="1"/>
</dbReference>
<dbReference type="GO" id="GO:0003712">
    <property type="term" value="F:transcription coregulator activity"/>
    <property type="evidence" value="ECO:0007669"/>
    <property type="project" value="TreeGrafter"/>
</dbReference>
<dbReference type="PANTHER" id="PTHR15268:SF17">
    <property type="entry name" value="BCLAF1 AND THRAP3 FAMILY MEMBER 3"/>
    <property type="match status" value="1"/>
</dbReference>
<dbReference type="Pfam" id="PF15440">
    <property type="entry name" value="THRAP3_BCLAF1"/>
    <property type="match status" value="1"/>
</dbReference>
<evidence type="ECO:0000313" key="3">
    <source>
        <dbReference type="Proteomes" id="UP000694385"/>
    </source>
</evidence>
<accession>A0A8C5K4G0</accession>
<reference evidence="2" key="1">
    <citation type="submission" date="2025-08" db="UniProtKB">
        <authorList>
            <consortium name="Ensembl"/>
        </authorList>
    </citation>
    <scope>IDENTIFICATION</scope>
</reference>
<dbReference type="Proteomes" id="UP000694385">
    <property type="component" value="Unassembled WGS sequence"/>
</dbReference>
<dbReference type="GeneTree" id="ENSGT01090000261388"/>
<evidence type="ECO:0000256" key="1">
    <source>
        <dbReference type="ARBA" id="ARBA00006481"/>
    </source>
</evidence>
<dbReference type="GO" id="GO:0016592">
    <property type="term" value="C:mediator complex"/>
    <property type="evidence" value="ECO:0007669"/>
    <property type="project" value="TreeGrafter"/>
</dbReference>
<protein>
    <submittedName>
        <fullName evidence="2">Uncharacterized protein</fullName>
    </submittedName>
</protein>
<reference evidence="2" key="2">
    <citation type="submission" date="2025-09" db="UniProtKB">
        <authorList>
            <consortium name="Ensembl"/>
        </authorList>
    </citation>
    <scope>IDENTIFICATION</scope>
</reference>
<comment type="similarity">
    <text evidence="1">Belongs to the BCLAF1/THRAP3 family.</text>
</comment>
<dbReference type="AlphaFoldDB" id="A0A8C5K4G0"/>
<dbReference type="Ensembl" id="ENSJJAT00000010616.1">
    <property type="protein sequence ID" value="ENSJJAP00000004495.1"/>
    <property type="gene ID" value="ENSJJAG00000009450.1"/>
</dbReference>
<organism evidence="2 3">
    <name type="scientific">Jaculus jaculus</name>
    <name type="common">Lesser Egyptian jerboa</name>
    <dbReference type="NCBI Taxonomy" id="51337"/>
    <lineage>
        <taxon>Eukaryota</taxon>
        <taxon>Metazoa</taxon>
        <taxon>Chordata</taxon>
        <taxon>Craniata</taxon>
        <taxon>Vertebrata</taxon>
        <taxon>Euteleostomi</taxon>
        <taxon>Mammalia</taxon>
        <taxon>Eutheria</taxon>
        <taxon>Euarchontoglires</taxon>
        <taxon>Glires</taxon>
        <taxon>Rodentia</taxon>
        <taxon>Myomorpha</taxon>
        <taxon>Dipodoidea</taxon>
        <taxon>Dipodidae</taxon>
        <taxon>Dipodinae</taxon>
        <taxon>Jaculus</taxon>
    </lineage>
</organism>
<evidence type="ECO:0000313" key="2">
    <source>
        <dbReference type="Ensembl" id="ENSJJAP00000004495.1"/>
    </source>
</evidence>
<dbReference type="GO" id="GO:0003677">
    <property type="term" value="F:DNA binding"/>
    <property type="evidence" value="ECO:0007669"/>
    <property type="project" value="TreeGrafter"/>
</dbReference>
<proteinExistence type="inferred from homology"/>
<name>A0A8C5K4G0_JACJA</name>
<keyword evidence="3" id="KW-1185">Reference proteome</keyword>